<dbReference type="InterPro" id="IPR036378">
    <property type="entry name" value="FAS1_dom_sf"/>
</dbReference>
<accession>A0A2T0U5W3</accession>
<dbReference type="SUPFAM" id="SSF82153">
    <property type="entry name" value="FAS1 domain"/>
    <property type="match status" value="1"/>
</dbReference>
<dbReference type="EMBL" id="PVTH01000004">
    <property type="protein sequence ID" value="PRY53299.1"/>
    <property type="molecule type" value="Genomic_DNA"/>
</dbReference>
<name>A0A2T0U5W3_9SPHI</name>
<keyword evidence="2" id="KW-1185">Reference proteome</keyword>
<gene>
    <name evidence="1" type="ORF">B0I27_104309</name>
</gene>
<proteinExistence type="predicted"/>
<evidence type="ECO:0000313" key="2">
    <source>
        <dbReference type="Proteomes" id="UP000238034"/>
    </source>
</evidence>
<comment type="caution">
    <text evidence="1">The sequence shown here is derived from an EMBL/GenBank/DDBJ whole genome shotgun (WGS) entry which is preliminary data.</text>
</comment>
<evidence type="ECO:0008006" key="3">
    <source>
        <dbReference type="Google" id="ProtNLM"/>
    </source>
</evidence>
<dbReference type="Proteomes" id="UP000238034">
    <property type="component" value="Unassembled WGS sequence"/>
</dbReference>
<evidence type="ECO:0000313" key="1">
    <source>
        <dbReference type="EMBL" id="PRY53299.1"/>
    </source>
</evidence>
<dbReference type="Gene3D" id="2.30.180.10">
    <property type="entry name" value="FAS1 domain"/>
    <property type="match status" value="1"/>
</dbReference>
<protein>
    <recommendedName>
        <fullName evidence="3">Fasciclin domain-containing protein</fullName>
    </recommendedName>
</protein>
<organism evidence="1 2">
    <name type="scientific">Arcticibacter pallidicorallinus</name>
    <dbReference type="NCBI Taxonomy" id="1259464"/>
    <lineage>
        <taxon>Bacteria</taxon>
        <taxon>Pseudomonadati</taxon>
        <taxon>Bacteroidota</taxon>
        <taxon>Sphingobacteriia</taxon>
        <taxon>Sphingobacteriales</taxon>
        <taxon>Sphingobacteriaceae</taxon>
        <taxon>Arcticibacter</taxon>
    </lineage>
</organism>
<sequence length="230" mass="25703">MFLFILFSAIQGCTLFGLDMQEDYDRKPNTLNPNLNKTAWQYLKERATGSTVNDQIFSRMLEGIQYAEIDSNEYKKPGRTYILLHNDAINRATTPPTDCFFGANMVNAKPATAWSSYPKEFVKRYFEYLILEGEYSHYTLPVIEAVKANTTAPAGSLVSLPAGITRHSTAPFVPNPESKMSLRVLNSSPSNTSDYPVQLNGTRNVRTSSLLATNGVVHVIDRFLSTTMPD</sequence>
<dbReference type="AlphaFoldDB" id="A0A2T0U5W3"/>
<reference evidence="1 2" key="1">
    <citation type="submission" date="2018-03" db="EMBL/GenBank/DDBJ databases">
        <title>Genomic Encyclopedia of Type Strains, Phase III (KMG-III): the genomes of soil and plant-associated and newly described type strains.</title>
        <authorList>
            <person name="Whitman W."/>
        </authorList>
    </citation>
    <scope>NUCLEOTIDE SEQUENCE [LARGE SCALE GENOMIC DNA]</scope>
    <source>
        <strain evidence="1 2">CGMCC 1.9313</strain>
    </source>
</reference>